<evidence type="ECO:0000313" key="2">
    <source>
        <dbReference type="Proteomes" id="UP000224567"/>
    </source>
</evidence>
<keyword evidence="2" id="KW-1185">Reference proteome</keyword>
<organism evidence="1 2">
    <name type="scientific">Capsicum baccatum</name>
    <name type="common">Peruvian pepper</name>
    <dbReference type="NCBI Taxonomy" id="33114"/>
    <lineage>
        <taxon>Eukaryota</taxon>
        <taxon>Viridiplantae</taxon>
        <taxon>Streptophyta</taxon>
        <taxon>Embryophyta</taxon>
        <taxon>Tracheophyta</taxon>
        <taxon>Spermatophyta</taxon>
        <taxon>Magnoliopsida</taxon>
        <taxon>eudicotyledons</taxon>
        <taxon>Gunneridae</taxon>
        <taxon>Pentapetalae</taxon>
        <taxon>asterids</taxon>
        <taxon>lamiids</taxon>
        <taxon>Solanales</taxon>
        <taxon>Solanaceae</taxon>
        <taxon>Solanoideae</taxon>
        <taxon>Capsiceae</taxon>
        <taxon>Capsicum</taxon>
    </lineage>
</organism>
<accession>A0A2G2X0K8</accession>
<reference evidence="2" key="2">
    <citation type="journal article" date="2017" name="J. Anim. Genet.">
        <title>Multiple reference genome sequences of hot pepper reveal the massive evolution of plant disease resistance genes by retroduplication.</title>
        <authorList>
            <person name="Kim S."/>
            <person name="Park J."/>
            <person name="Yeom S.-I."/>
            <person name="Kim Y.-M."/>
            <person name="Seo E."/>
            <person name="Kim K.-T."/>
            <person name="Kim M.-S."/>
            <person name="Lee J.M."/>
            <person name="Cheong K."/>
            <person name="Shin H.-S."/>
            <person name="Kim S.-B."/>
            <person name="Han K."/>
            <person name="Lee J."/>
            <person name="Park M."/>
            <person name="Lee H.-A."/>
            <person name="Lee H.-Y."/>
            <person name="Lee Y."/>
            <person name="Oh S."/>
            <person name="Lee J.H."/>
            <person name="Choi E."/>
            <person name="Choi E."/>
            <person name="Lee S.E."/>
            <person name="Jeon J."/>
            <person name="Kim H."/>
            <person name="Choi G."/>
            <person name="Song H."/>
            <person name="Lee J."/>
            <person name="Lee S.-C."/>
            <person name="Kwon J.-K."/>
            <person name="Lee H.-Y."/>
            <person name="Koo N."/>
            <person name="Hong Y."/>
            <person name="Kim R.W."/>
            <person name="Kang W.-H."/>
            <person name="Huh J.H."/>
            <person name="Kang B.-C."/>
            <person name="Yang T.-J."/>
            <person name="Lee Y.-H."/>
            <person name="Bennetzen J.L."/>
            <person name="Choi D."/>
        </authorList>
    </citation>
    <scope>NUCLEOTIDE SEQUENCE [LARGE SCALE GENOMIC DNA]</scope>
    <source>
        <strain evidence="2">cv. PBC81</strain>
    </source>
</reference>
<proteinExistence type="predicted"/>
<gene>
    <name evidence="1" type="ORF">CQW23_10773</name>
</gene>
<protein>
    <submittedName>
        <fullName evidence="1">Uncharacterized protein</fullName>
    </submittedName>
</protein>
<comment type="caution">
    <text evidence="1">The sequence shown here is derived from an EMBL/GenBank/DDBJ whole genome shotgun (WGS) entry which is preliminary data.</text>
</comment>
<sequence length="152" mass="17154">MCLAKEELILQGGEQSKLLSSVSSREAYCSWRASRLIVSPLHTLKGQSVQRLEDTTERLAEELGDTGDWPVLIVTKKIFEGGLDATARDEEEATDVELGNRDISMVLEDEKDAMKMTKIEDGIFHLILTHQRLHIDNKFFSTKMETSITVED</sequence>
<reference evidence="1 2" key="1">
    <citation type="journal article" date="2017" name="Genome Biol.">
        <title>New reference genome sequences of hot pepper reveal the massive evolution of plant disease-resistance genes by retroduplication.</title>
        <authorList>
            <person name="Kim S."/>
            <person name="Park J."/>
            <person name="Yeom S.I."/>
            <person name="Kim Y.M."/>
            <person name="Seo E."/>
            <person name="Kim K.T."/>
            <person name="Kim M.S."/>
            <person name="Lee J.M."/>
            <person name="Cheong K."/>
            <person name="Shin H.S."/>
            <person name="Kim S.B."/>
            <person name="Han K."/>
            <person name="Lee J."/>
            <person name="Park M."/>
            <person name="Lee H.A."/>
            <person name="Lee H.Y."/>
            <person name="Lee Y."/>
            <person name="Oh S."/>
            <person name="Lee J.H."/>
            <person name="Choi E."/>
            <person name="Choi E."/>
            <person name="Lee S.E."/>
            <person name="Jeon J."/>
            <person name="Kim H."/>
            <person name="Choi G."/>
            <person name="Song H."/>
            <person name="Lee J."/>
            <person name="Lee S.C."/>
            <person name="Kwon J.K."/>
            <person name="Lee H.Y."/>
            <person name="Koo N."/>
            <person name="Hong Y."/>
            <person name="Kim R.W."/>
            <person name="Kang W.H."/>
            <person name="Huh J.H."/>
            <person name="Kang B.C."/>
            <person name="Yang T.J."/>
            <person name="Lee Y.H."/>
            <person name="Bennetzen J.L."/>
            <person name="Choi D."/>
        </authorList>
    </citation>
    <scope>NUCLEOTIDE SEQUENCE [LARGE SCALE GENOMIC DNA]</scope>
    <source>
        <strain evidence="2">cv. PBC81</strain>
    </source>
</reference>
<dbReference type="Proteomes" id="UP000224567">
    <property type="component" value="Unassembled WGS sequence"/>
</dbReference>
<dbReference type="AlphaFoldDB" id="A0A2G2X0K8"/>
<dbReference type="EMBL" id="MLFT02000004">
    <property type="protein sequence ID" value="PHT51026.1"/>
    <property type="molecule type" value="Genomic_DNA"/>
</dbReference>
<evidence type="ECO:0000313" key="1">
    <source>
        <dbReference type="EMBL" id="PHT51026.1"/>
    </source>
</evidence>
<name>A0A2G2X0K8_CAPBA</name>